<organism evidence="2">
    <name type="scientific">Lacrimispora sp. BS-2</name>
    <dbReference type="NCBI Taxonomy" id="3151850"/>
    <lineage>
        <taxon>Bacteria</taxon>
        <taxon>Bacillati</taxon>
        <taxon>Bacillota</taxon>
        <taxon>Clostridia</taxon>
        <taxon>Lachnospirales</taxon>
        <taxon>Lachnospiraceae</taxon>
        <taxon>Lacrimispora</taxon>
    </lineage>
</organism>
<dbReference type="AlphaFoldDB" id="A0AAU7PN37"/>
<dbReference type="GO" id="GO:0035312">
    <property type="term" value="F:5'-3' DNA exonuclease activity"/>
    <property type="evidence" value="ECO:0007669"/>
    <property type="project" value="TreeGrafter"/>
</dbReference>
<dbReference type="PANTHER" id="PTHR42924">
    <property type="entry name" value="EXONUCLEASE"/>
    <property type="match status" value="1"/>
</dbReference>
<dbReference type="InterPro" id="IPR016195">
    <property type="entry name" value="Pol/histidinol_Pase-like"/>
</dbReference>
<dbReference type="SUPFAM" id="SSF89550">
    <property type="entry name" value="PHP domain-like"/>
    <property type="match status" value="1"/>
</dbReference>
<sequence length="302" mass="34069">MYKRLELHNHTNESDASCTCRELTELMAADQVDAFALTDHNTISGHKKIQAILEETHLPVSFIPGMEYTTYYGHILCLNLKEYVPWENINKHKPELLFLAARAKGALVGIAHPFSYGWPFAQGCRFEMTVTDYSCCDFIEIFNNPEPLHEVNEKAVMLWESLVLSGEKLSAACGMDLHGNSSFSGHYATYIQGEKGGDVSQELADAIHTQKTWVCKGPLLEIHREDGMIHFSVYQTKKSGYTPVLPEDYIITLKSGSATLTCHLYDRIPVTEFGKDTIIIPKLYERETILENLVCVSPVIYL</sequence>
<proteinExistence type="predicted"/>
<dbReference type="InterPro" id="IPR003141">
    <property type="entry name" value="Pol/His_phosphatase_N"/>
</dbReference>
<dbReference type="InterPro" id="IPR004013">
    <property type="entry name" value="PHP_dom"/>
</dbReference>
<reference evidence="2" key="1">
    <citation type="submission" date="2024-06" db="EMBL/GenBank/DDBJ databases">
        <title>Lacrimispora cavernae sp. nov., a novel anaerobe isolated from bat guano pile inside a cave.</title>
        <authorList>
            <person name="Miller S.L."/>
            <person name="Lu N."/>
            <person name="King J."/>
            <person name="Sankaranarayanan K."/>
            <person name="Lawson P.A."/>
        </authorList>
    </citation>
    <scope>NUCLEOTIDE SEQUENCE</scope>
    <source>
        <strain evidence="2">BS-2</strain>
    </source>
</reference>
<dbReference type="Gene3D" id="3.20.20.140">
    <property type="entry name" value="Metal-dependent hydrolases"/>
    <property type="match status" value="1"/>
</dbReference>
<dbReference type="Pfam" id="PF02811">
    <property type="entry name" value="PHP"/>
    <property type="match status" value="1"/>
</dbReference>
<dbReference type="SMART" id="SM00481">
    <property type="entry name" value="POLIIIAc"/>
    <property type="match status" value="1"/>
</dbReference>
<gene>
    <name evidence="2" type="ORF">ABFV83_17065</name>
</gene>
<feature type="domain" description="Polymerase/histidinol phosphatase N-terminal" evidence="1">
    <location>
        <begin position="5"/>
        <end position="72"/>
    </location>
</feature>
<dbReference type="GO" id="GO:0004534">
    <property type="term" value="F:5'-3' RNA exonuclease activity"/>
    <property type="evidence" value="ECO:0007669"/>
    <property type="project" value="TreeGrafter"/>
</dbReference>
<dbReference type="InterPro" id="IPR052018">
    <property type="entry name" value="PHP_domain"/>
</dbReference>
<dbReference type="EMBL" id="CP157940">
    <property type="protein sequence ID" value="XBS53502.1"/>
    <property type="molecule type" value="Genomic_DNA"/>
</dbReference>
<evidence type="ECO:0000313" key="2">
    <source>
        <dbReference type="EMBL" id="XBS53502.1"/>
    </source>
</evidence>
<evidence type="ECO:0000259" key="1">
    <source>
        <dbReference type="SMART" id="SM00481"/>
    </source>
</evidence>
<accession>A0AAU7PN37</accession>
<dbReference type="NCBIfam" id="NF038032">
    <property type="entry name" value="CehA_McbA_metalo"/>
    <property type="match status" value="1"/>
</dbReference>
<dbReference type="PANTHER" id="PTHR42924:SF3">
    <property type="entry name" value="POLYMERASE_HISTIDINOL PHOSPHATASE N-TERMINAL DOMAIN-CONTAINING PROTEIN"/>
    <property type="match status" value="1"/>
</dbReference>
<protein>
    <submittedName>
        <fullName evidence="2">CehA/McbA family metallohydrolase</fullName>
    </submittedName>
</protein>
<dbReference type="RefSeq" id="WP_349945533.1">
    <property type="nucleotide sequence ID" value="NZ_CP157940.1"/>
</dbReference>
<name>A0AAU7PN37_9FIRM</name>